<dbReference type="NCBIfam" id="TIGR00615">
    <property type="entry name" value="recR"/>
    <property type="match status" value="1"/>
</dbReference>
<dbReference type="Gene3D" id="3.40.1360.10">
    <property type="match status" value="1"/>
</dbReference>
<dbReference type="GO" id="GO:0003677">
    <property type="term" value="F:DNA binding"/>
    <property type="evidence" value="ECO:0007669"/>
    <property type="project" value="InterPro"/>
</dbReference>
<dbReference type="PANTHER" id="PTHR30446">
    <property type="entry name" value="RECOMBINATION PROTEIN RECR"/>
    <property type="match status" value="1"/>
</dbReference>
<reference evidence="8" key="1">
    <citation type="submission" date="2016-10" db="EMBL/GenBank/DDBJ databases">
        <authorList>
            <person name="de Groot N.N."/>
        </authorList>
    </citation>
    <scope>NUCLEOTIDE SEQUENCE</scope>
</reference>
<feature type="domain" description="Toprim" evidence="7">
    <location>
        <begin position="81"/>
        <end position="166"/>
    </location>
</feature>
<dbReference type="Pfam" id="PF21176">
    <property type="entry name" value="RecR_HhH"/>
    <property type="match status" value="1"/>
</dbReference>
<name>A0A1W1BSE0_9ZZZZ</name>
<dbReference type="Pfam" id="PF02132">
    <property type="entry name" value="RecR_ZnF"/>
    <property type="match status" value="1"/>
</dbReference>
<keyword evidence="4" id="KW-0862">Zinc</keyword>
<evidence type="ECO:0000259" key="7">
    <source>
        <dbReference type="PROSITE" id="PS50880"/>
    </source>
</evidence>
<protein>
    <submittedName>
        <fullName evidence="8">Recombination protein RecR</fullName>
    </submittedName>
</protein>
<dbReference type="GO" id="GO:0006281">
    <property type="term" value="P:DNA repair"/>
    <property type="evidence" value="ECO:0007669"/>
    <property type="project" value="UniProtKB-KW"/>
</dbReference>
<dbReference type="InterPro" id="IPR000093">
    <property type="entry name" value="DNA_Rcmb_RecR"/>
</dbReference>
<evidence type="ECO:0000256" key="5">
    <source>
        <dbReference type="ARBA" id="ARBA00023172"/>
    </source>
</evidence>
<organism evidence="8">
    <name type="scientific">hydrothermal vent metagenome</name>
    <dbReference type="NCBI Taxonomy" id="652676"/>
    <lineage>
        <taxon>unclassified sequences</taxon>
        <taxon>metagenomes</taxon>
        <taxon>ecological metagenomes</taxon>
    </lineage>
</organism>
<dbReference type="InterPro" id="IPR023627">
    <property type="entry name" value="Rcmb_RecR"/>
</dbReference>
<sequence>MNNALEKFNRLVDSLQELPTIGKKSATRLAYHMIMNDTFVGMRISHAIEDALGTLKKCIDCGGMSEDELCYICTDDGRDSTLLCIVENAKDILLLEENGLFDGKYFVLDSLDEYSVRKLESLVEEGVNEILFALTPSIPNDAVILYIEDKLSAFNINFSKIAQGVPTGVSLENIDLLSLTRALEDRVRV</sequence>
<keyword evidence="2" id="KW-0227">DNA damage</keyword>
<dbReference type="GO" id="GO:0008270">
    <property type="term" value="F:zinc ion binding"/>
    <property type="evidence" value="ECO:0007669"/>
    <property type="project" value="UniProtKB-KW"/>
</dbReference>
<evidence type="ECO:0000256" key="2">
    <source>
        <dbReference type="ARBA" id="ARBA00022763"/>
    </source>
</evidence>
<evidence type="ECO:0000256" key="4">
    <source>
        <dbReference type="ARBA" id="ARBA00022833"/>
    </source>
</evidence>
<dbReference type="PROSITE" id="PS01300">
    <property type="entry name" value="RECR"/>
    <property type="match status" value="1"/>
</dbReference>
<dbReference type="EMBL" id="FPHF01000034">
    <property type="protein sequence ID" value="SFV56518.1"/>
    <property type="molecule type" value="Genomic_DNA"/>
</dbReference>
<evidence type="ECO:0000313" key="8">
    <source>
        <dbReference type="EMBL" id="SFV56518.1"/>
    </source>
</evidence>
<evidence type="ECO:0000256" key="3">
    <source>
        <dbReference type="ARBA" id="ARBA00022771"/>
    </source>
</evidence>
<gene>
    <name evidence="8" type="ORF">MNB_SM-4-895</name>
</gene>
<dbReference type="AlphaFoldDB" id="A0A1W1BSE0"/>
<evidence type="ECO:0000256" key="6">
    <source>
        <dbReference type="ARBA" id="ARBA00023204"/>
    </source>
</evidence>
<dbReference type="Gene3D" id="1.10.8.420">
    <property type="entry name" value="RecR Domain 1"/>
    <property type="match status" value="1"/>
</dbReference>
<dbReference type="HAMAP" id="MF_00017">
    <property type="entry name" value="RecR"/>
    <property type="match status" value="1"/>
</dbReference>
<dbReference type="InterPro" id="IPR015967">
    <property type="entry name" value="Rcmb_RecR_Znf"/>
</dbReference>
<evidence type="ECO:0000256" key="1">
    <source>
        <dbReference type="ARBA" id="ARBA00022723"/>
    </source>
</evidence>
<accession>A0A1W1BSE0</accession>
<keyword evidence="6" id="KW-0234">DNA repair</keyword>
<dbReference type="PANTHER" id="PTHR30446:SF0">
    <property type="entry name" value="RECOMBINATION PROTEIN RECR"/>
    <property type="match status" value="1"/>
</dbReference>
<dbReference type="SUPFAM" id="SSF111304">
    <property type="entry name" value="Recombination protein RecR"/>
    <property type="match status" value="1"/>
</dbReference>
<proteinExistence type="inferred from homology"/>
<dbReference type="PROSITE" id="PS50880">
    <property type="entry name" value="TOPRIM"/>
    <property type="match status" value="1"/>
</dbReference>
<dbReference type="GO" id="GO:0006310">
    <property type="term" value="P:DNA recombination"/>
    <property type="evidence" value="ECO:0007669"/>
    <property type="project" value="UniProtKB-KW"/>
</dbReference>
<dbReference type="InterPro" id="IPR006171">
    <property type="entry name" value="TOPRIM_dom"/>
</dbReference>
<keyword evidence="1" id="KW-0479">Metal-binding</keyword>
<keyword evidence="5" id="KW-0233">DNA recombination</keyword>
<keyword evidence="3" id="KW-0863">Zinc-finger</keyword>